<accession>A0A2N3X1T2</accession>
<dbReference type="EMBL" id="PJMY01000001">
    <property type="protein sequence ID" value="PKW00078.1"/>
    <property type="molecule type" value="Genomic_DNA"/>
</dbReference>
<dbReference type="InterPro" id="IPR036291">
    <property type="entry name" value="NAD(P)-bd_dom_sf"/>
</dbReference>
<gene>
    <name evidence="1" type="ORF">ATK30_0151</name>
</gene>
<organism evidence="1 2">
    <name type="scientific">Amycolatopsis echigonensis</name>
    <dbReference type="NCBI Taxonomy" id="2576905"/>
    <lineage>
        <taxon>Bacteria</taxon>
        <taxon>Bacillati</taxon>
        <taxon>Actinomycetota</taxon>
        <taxon>Actinomycetes</taxon>
        <taxon>Pseudonocardiales</taxon>
        <taxon>Pseudonocardiaceae</taxon>
        <taxon>Amycolatopsis</taxon>
    </lineage>
</organism>
<reference evidence="1 2" key="1">
    <citation type="submission" date="2017-12" db="EMBL/GenBank/DDBJ databases">
        <title>Sequencing the genomes of 1000 Actinobacteria strains.</title>
        <authorList>
            <person name="Klenk H.-P."/>
        </authorList>
    </citation>
    <scope>NUCLEOTIDE SEQUENCE [LARGE SCALE GENOMIC DNA]</scope>
    <source>
        <strain evidence="1 2">DSM 45165</strain>
    </source>
</reference>
<name>A0A2N3X1T2_9PSEU</name>
<evidence type="ECO:0000313" key="2">
    <source>
        <dbReference type="Proteomes" id="UP000233750"/>
    </source>
</evidence>
<dbReference type="Proteomes" id="UP000233750">
    <property type="component" value="Unassembled WGS sequence"/>
</dbReference>
<dbReference type="OrthoDB" id="9809586at2"/>
<dbReference type="SUPFAM" id="SSF51735">
    <property type="entry name" value="NAD(P)-binding Rossmann-fold domains"/>
    <property type="match status" value="1"/>
</dbReference>
<keyword evidence="2" id="KW-1185">Reference proteome</keyword>
<proteinExistence type="predicted"/>
<dbReference type="Gene3D" id="3.40.50.720">
    <property type="entry name" value="NAD(P)-binding Rossmann-like Domain"/>
    <property type="match status" value="1"/>
</dbReference>
<dbReference type="AlphaFoldDB" id="A0A2N3X1T2"/>
<comment type="caution">
    <text evidence="1">The sequence shown here is derived from an EMBL/GenBank/DDBJ whole genome shotgun (WGS) entry which is preliminary data.</text>
</comment>
<dbReference type="RefSeq" id="WP_101433794.1">
    <property type="nucleotide sequence ID" value="NZ_PJMY01000001.1"/>
</dbReference>
<sequence length="292" mass="31619">MRKICVIGGNRYFGRRLVLDLRDAGAEVTVVNRGSVPAPPGVRQVATDRAGLAGALGNESFDVVVDQVCYTPVQAAAAVAAFRGHIARYVLTSTIEVYDEHDADAPLPESAVDPLRQLTRPELPWATPGYLEAHYAEGKRQAEAVFATTAPFAFVAVRAGHVLGGADFTGRLRYYADAVRHRRPVPVRSRNHRSSFIHHAELARFLRWAAEATFTGPVNARSHGEFDVTELCDRIGAQTGAPPIFEVGEGESPFAFARYYGMANDRAEALGFSFSHTGDWLPAAIGEALEAA</sequence>
<evidence type="ECO:0000313" key="1">
    <source>
        <dbReference type="EMBL" id="PKW00078.1"/>
    </source>
</evidence>
<protein>
    <submittedName>
        <fullName evidence="1">Nucleoside-diphosphate-sugar epimerase</fullName>
    </submittedName>
</protein>